<dbReference type="Proteomes" id="UP001169458">
    <property type="component" value="Unassembled WGS sequence"/>
</dbReference>
<name>A0ABT7VCM7_9BACE</name>
<organism evidence="1 2">
    <name type="scientific">Bacteroides gallinaceum</name>
    <dbReference type="NCBI Taxonomy" id="1462571"/>
    <lineage>
        <taxon>Bacteria</taxon>
        <taxon>Pseudomonadati</taxon>
        <taxon>Bacteroidota</taxon>
        <taxon>Bacteroidia</taxon>
        <taxon>Bacteroidales</taxon>
        <taxon>Bacteroidaceae</taxon>
        <taxon>Bacteroides</taxon>
    </lineage>
</organism>
<dbReference type="EMBL" id="JAUDEN010000002">
    <property type="protein sequence ID" value="MDM8324048.1"/>
    <property type="molecule type" value="Genomic_DNA"/>
</dbReference>
<reference evidence="1 2" key="1">
    <citation type="submission" date="2023-06" db="EMBL/GenBank/DDBJ databases">
        <authorList>
            <person name="Zeman M."/>
            <person name="Kubasova T."/>
            <person name="Jahodarova E."/>
            <person name="Nykrynova M."/>
            <person name="Rychlik I."/>
        </authorList>
    </citation>
    <scope>NUCLEOTIDE SEQUENCE [LARGE SCALE GENOMIC DNA]</scope>
    <source>
        <strain evidence="1 2">109_WCHN</strain>
    </source>
</reference>
<evidence type="ECO:0000313" key="2">
    <source>
        <dbReference type="Proteomes" id="UP001169458"/>
    </source>
</evidence>
<reference evidence="2" key="2">
    <citation type="submission" date="2023-07" db="EMBL/GenBank/DDBJ databases">
        <title>Identification and characterization of horizontal gene transfer across gut microbiota members of farm animals based on homology search.</title>
        <authorList>
            <person name="Schwarzerova J."/>
            <person name="Nykrynova M."/>
            <person name="Jureckova K."/>
            <person name="Cejkova D."/>
            <person name="Rychlik I."/>
        </authorList>
    </citation>
    <scope>NUCLEOTIDE SEQUENCE [LARGE SCALE GENOMIC DNA]</scope>
    <source>
        <strain evidence="2">109_WCHN</strain>
    </source>
</reference>
<accession>A0ABT7VCM7</accession>
<proteinExistence type="predicted"/>
<protein>
    <submittedName>
        <fullName evidence="1">Uncharacterized protein</fullName>
    </submittedName>
</protein>
<comment type="caution">
    <text evidence="1">The sequence shown here is derived from an EMBL/GenBank/DDBJ whole genome shotgun (WGS) entry which is preliminary data.</text>
</comment>
<keyword evidence="2" id="KW-1185">Reference proteome</keyword>
<sequence>MEESEILIFSYSFNEEDKEKDTFVYRRHFEGDLLVAEVYIMLNWSAIASGTNDNISYTLSDAAFDLNASPVVQSELRKQDKLVSGTNIKTINGQDLLGEGNIEIQDKLVSGTNIKTVNGQDLLGEGNIEIQAGGETVTNITNVNNVFNSYSIGSATVGNSSVEKRTLFGSSVNVEGAVSNELPKISIFSKPQIEESGTDNLITFPTSFNLTIGGEGKAITNENPIRSIRFTSDKNTEVSDFTYSDDEGALYISDSVEIYNGKYYYIQRVEEKVWHTGEEEPEIYLSNKVAGLVDGATIYIPKDAESVMELGDISVSADNGNVITTDNSAYLYLQIEELVPKQIIDNPLILTKMSELTDKDGITVKGRNVAFDEDEDILYICAYSGTLYKVDVSDVRHPSVVGNLTVNETPGHVCTGCAVTNDYLYAVDRNEGQTTSPSYLTVIRKSDFTIVNQINVCDEETWYLQNGNYAWGQSPCMCAIDKRGYLFVPENQNFWDIYDIKTDPENPKLAFRQTYDTRPMDIDYREYQSVDFLNVGDKYYAFFAGWTSGVSIWDVTDVSSPSLIGQITLIPWNKRAQTMDVLVEYPYLYIPCGAALAYRFMHHPLNRSVVRFDISDLAKYSGEIDYLHNPELFTIASIPYDKFYPSITREGDPAPTRITKCGDFIAVNYAEAGTAIFRLINDVPVFQSCYQLAGKGNTVQPVYATKDGRFFQVNIYGSSNGMQIYGLGNVNY</sequence>
<dbReference type="RefSeq" id="WP_289558277.1">
    <property type="nucleotide sequence ID" value="NZ_JAUDEN010000002.1"/>
</dbReference>
<gene>
    <name evidence="1" type="ORF">QUW60_02170</name>
</gene>
<evidence type="ECO:0000313" key="1">
    <source>
        <dbReference type="EMBL" id="MDM8324048.1"/>
    </source>
</evidence>
<dbReference type="SUPFAM" id="SSF69322">
    <property type="entry name" value="Tricorn protease domain 2"/>
    <property type="match status" value="1"/>
</dbReference>